<dbReference type="GO" id="GO:0005524">
    <property type="term" value="F:ATP binding"/>
    <property type="evidence" value="ECO:0007669"/>
    <property type="project" value="UniProtKB-KW"/>
</dbReference>
<protein>
    <submittedName>
        <fullName evidence="7">Vitamin B12 import ATP-binding protein BtuD</fullName>
    </submittedName>
</protein>
<accession>A0A6M4HA81</accession>
<evidence type="ECO:0000256" key="3">
    <source>
        <dbReference type="ARBA" id="ARBA00022475"/>
    </source>
</evidence>
<dbReference type="KEGG" id="upl:DSM104440_03301"/>
<evidence type="ECO:0000256" key="2">
    <source>
        <dbReference type="ARBA" id="ARBA00022448"/>
    </source>
</evidence>
<organism evidence="7 8">
    <name type="scientific">Usitatibacter palustris</name>
    <dbReference type="NCBI Taxonomy" id="2732487"/>
    <lineage>
        <taxon>Bacteria</taxon>
        <taxon>Pseudomonadati</taxon>
        <taxon>Pseudomonadota</taxon>
        <taxon>Betaproteobacteria</taxon>
        <taxon>Nitrosomonadales</taxon>
        <taxon>Usitatibacteraceae</taxon>
        <taxon>Usitatibacter</taxon>
    </lineage>
</organism>
<evidence type="ECO:0000313" key="8">
    <source>
        <dbReference type="Proteomes" id="UP000503096"/>
    </source>
</evidence>
<reference evidence="7 8" key="1">
    <citation type="submission" date="2020-04" db="EMBL/GenBank/DDBJ databases">
        <title>Usitatibacter rugosus gen. nov., sp. nov. and Usitatibacter palustris sp. nov., novel members of Usitatibacteraceae fam. nov. within the order Nitrosomonadales isolated from soil.</title>
        <authorList>
            <person name="Huber K.J."/>
            <person name="Neumann-Schaal M."/>
            <person name="Geppert A."/>
            <person name="Luckner M."/>
            <person name="Wanner G."/>
            <person name="Overmann J."/>
        </authorList>
    </citation>
    <scope>NUCLEOTIDE SEQUENCE [LARGE SCALE GENOMIC DNA]</scope>
    <source>
        <strain evidence="7 8">Swamp67</strain>
    </source>
</reference>
<keyword evidence="8" id="KW-1185">Reference proteome</keyword>
<evidence type="ECO:0000313" key="7">
    <source>
        <dbReference type="EMBL" id="QJR16466.1"/>
    </source>
</evidence>
<dbReference type="Gene3D" id="3.40.50.300">
    <property type="entry name" value="P-loop containing nucleotide triphosphate hydrolases"/>
    <property type="match status" value="1"/>
</dbReference>
<dbReference type="InterPro" id="IPR050683">
    <property type="entry name" value="Bact_Polysacc_Export_ATP-bd"/>
</dbReference>
<keyword evidence="3" id="KW-1003">Cell membrane</keyword>
<evidence type="ECO:0000256" key="1">
    <source>
        <dbReference type="ARBA" id="ARBA00005417"/>
    </source>
</evidence>
<gene>
    <name evidence="7" type="primary">btuD_6</name>
    <name evidence="7" type="ORF">DSM104440_03301</name>
</gene>
<dbReference type="SUPFAM" id="SSF52540">
    <property type="entry name" value="P-loop containing nucleoside triphosphate hydrolases"/>
    <property type="match status" value="1"/>
</dbReference>
<dbReference type="InterPro" id="IPR015860">
    <property type="entry name" value="ABC_transpr_TagH-like"/>
</dbReference>
<dbReference type="EMBL" id="CP053073">
    <property type="protein sequence ID" value="QJR16466.1"/>
    <property type="molecule type" value="Genomic_DNA"/>
</dbReference>
<dbReference type="Proteomes" id="UP000503096">
    <property type="component" value="Chromosome"/>
</dbReference>
<evidence type="ECO:0000256" key="4">
    <source>
        <dbReference type="ARBA" id="ARBA00022741"/>
    </source>
</evidence>
<dbReference type="InterPro" id="IPR003593">
    <property type="entry name" value="AAA+_ATPase"/>
</dbReference>
<keyword evidence="4" id="KW-0547">Nucleotide-binding</keyword>
<dbReference type="InterPro" id="IPR027417">
    <property type="entry name" value="P-loop_NTPase"/>
</dbReference>
<dbReference type="Pfam" id="PF00005">
    <property type="entry name" value="ABC_tran"/>
    <property type="match status" value="1"/>
</dbReference>
<dbReference type="RefSeq" id="WP_171164585.1">
    <property type="nucleotide sequence ID" value="NZ_CP053073.1"/>
</dbReference>
<dbReference type="PANTHER" id="PTHR46743:SF2">
    <property type="entry name" value="TEICHOIC ACIDS EXPORT ATP-BINDING PROTEIN TAGH"/>
    <property type="match status" value="1"/>
</dbReference>
<keyword evidence="3" id="KW-0472">Membrane</keyword>
<dbReference type="GO" id="GO:0016020">
    <property type="term" value="C:membrane"/>
    <property type="evidence" value="ECO:0007669"/>
    <property type="project" value="InterPro"/>
</dbReference>
<evidence type="ECO:0000259" key="6">
    <source>
        <dbReference type="PROSITE" id="PS50893"/>
    </source>
</evidence>
<dbReference type="CDD" id="cd10147">
    <property type="entry name" value="Wzt_C-like"/>
    <property type="match status" value="1"/>
</dbReference>
<dbReference type="PANTHER" id="PTHR46743">
    <property type="entry name" value="TEICHOIC ACIDS EXPORT ATP-BINDING PROTEIN TAGH"/>
    <property type="match status" value="1"/>
</dbReference>
<dbReference type="AlphaFoldDB" id="A0A6M4HA81"/>
<keyword evidence="2" id="KW-0813">Transport</keyword>
<dbReference type="InterPro" id="IPR003439">
    <property type="entry name" value="ABC_transporter-like_ATP-bd"/>
</dbReference>
<comment type="similarity">
    <text evidence="1">Belongs to the ABC transporter superfamily.</text>
</comment>
<keyword evidence="5 7" id="KW-0067">ATP-binding</keyword>
<dbReference type="SMART" id="SM00382">
    <property type="entry name" value="AAA"/>
    <property type="match status" value="1"/>
</dbReference>
<dbReference type="GO" id="GO:0016887">
    <property type="term" value="F:ATP hydrolysis activity"/>
    <property type="evidence" value="ECO:0007669"/>
    <property type="project" value="InterPro"/>
</dbReference>
<feature type="domain" description="ABC transporter" evidence="6">
    <location>
        <begin position="28"/>
        <end position="253"/>
    </location>
</feature>
<evidence type="ECO:0000256" key="5">
    <source>
        <dbReference type="ARBA" id="ARBA00022840"/>
    </source>
</evidence>
<name>A0A6M4HA81_9PROT</name>
<proteinExistence type="inferred from homology"/>
<dbReference type="CDD" id="cd03220">
    <property type="entry name" value="ABC_KpsT_Wzt"/>
    <property type="match status" value="1"/>
</dbReference>
<dbReference type="GO" id="GO:0140359">
    <property type="term" value="F:ABC-type transporter activity"/>
    <property type="evidence" value="ECO:0007669"/>
    <property type="project" value="InterPro"/>
</dbReference>
<dbReference type="InParanoid" id="A0A6M4HA81"/>
<dbReference type="InterPro" id="IPR029439">
    <property type="entry name" value="Wzt_C"/>
</dbReference>
<sequence length="405" mass="44037">MSAAPQRDVLVRVQGVTKDYPKVETAGSRISTLVRLLAGGTDLPHFRALEGIDLEVRRGESLGLIGVNGAGKSTLLKVIAGVVKPTRGTVSVAGRVSALLELGSGFHPDYSGRENIFLSAALMGLSSAETRDRVGEIVQFADIGEHIDEPVKHYSSGMVVRLGFAIATALRPEVLITDEVLAVGDESFQKKCIRWIEGYLANGGTLLLVSHSMYHVQTLCSRAMWLDAGKVKFAGDAFDVTREYVTWHEERQSREPVVARVAPSALVPAVRETWLERADGRPATTFAQGEDIVLEGIAYGPDSTPPKLAFGIGRADGTPVYGSHSDDAGFTPVPIGEGLYSFRLRIVAPRFLPGKYHFRAHSMDPQGLRLFDTVMQEFVVTGRTRDYGLVELAHAWEPGRGKRKT</sequence>
<dbReference type="PROSITE" id="PS50893">
    <property type="entry name" value="ABC_TRANSPORTER_2"/>
    <property type="match status" value="1"/>
</dbReference>